<dbReference type="AlphaFoldDB" id="A0A1Z4LQT8"/>
<organism evidence="1 2">
    <name type="scientific">Calothrix parasitica NIES-267</name>
    <dbReference type="NCBI Taxonomy" id="1973488"/>
    <lineage>
        <taxon>Bacteria</taxon>
        <taxon>Bacillati</taxon>
        <taxon>Cyanobacteriota</taxon>
        <taxon>Cyanophyceae</taxon>
        <taxon>Nostocales</taxon>
        <taxon>Calotrichaceae</taxon>
        <taxon>Calothrix</taxon>
    </lineage>
</organism>
<dbReference type="OrthoDB" id="466817at2"/>
<dbReference type="Proteomes" id="UP000218418">
    <property type="component" value="Chromosome"/>
</dbReference>
<accession>A0A1Z4LQT8</accession>
<proteinExistence type="predicted"/>
<evidence type="ECO:0000313" key="1">
    <source>
        <dbReference type="EMBL" id="BAY83534.1"/>
    </source>
</evidence>
<gene>
    <name evidence="1" type="ORF">NIES267_30230</name>
</gene>
<sequence>MQEKQMVRCPNCGKLARRERFNKLLSDYLNSSEKAVIKTECKSCDYLMIMGSYDGKVLEAYAPGISFKIMLEASAT</sequence>
<name>A0A1Z4LQT8_9CYAN</name>
<keyword evidence="2" id="KW-1185">Reference proteome</keyword>
<dbReference type="EMBL" id="AP018227">
    <property type="protein sequence ID" value="BAY83534.1"/>
    <property type="molecule type" value="Genomic_DNA"/>
</dbReference>
<reference evidence="1 2" key="1">
    <citation type="submission" date="2017-06" db="EMBL/GenBank/DDBJ databases">
        <title>Genome sequencing of cyanobaciteial culture collection at National Institute for Environmental Studies (NIES).</title>
        <authorList>
            <person name="Hirose Y."/>
            <person name="Shimura Y."/>
            <person name="Fujisawa T."/>
            <person name="Nakamura Y."/>
            <person name="Kawachi M."/>
        </authorList>
    </citation>
    <scope>NUCLEOTIDE SEQUENCE [LARGE SCALE GENOMIC DNA]</scope>
    <source>
        <strain evidence="1 2">NIES-267</strain>
    </source>
</reference>
<evidence type="ECO:0000313" key="2">
    <source>
        <dbReference type="Proteomes" id="UP000218418"/>
    </source>
</evidence>
<protein>
    <submittedName>
        <fullName evidence="1">Uncharacterized protein</fullName>
    </submittedName>
</protein>